<evidence type="ECO:0000256" key="3">
    <source>
        <dbReference type="ARBA" id="ARBA00023015"/>
    </source>
</evidence>
<keyword evidence="4" id="KW-0804">Transcription</keyword>
<dbReference type="PANTHER" id="PTHR12855">
    <property type="entry name" value="DNA METHYLTRANSFERASE 1-ASSOCIATED PROTEIN 1 FAMILY MEMBER"/>
    <property type="match status" value="1"/>
</dbReference>
<comment type="caution">
    <text evidence="8">The sequence shown here is derived from an EMBL/GenBank/DDBJ whole genome shotgun (WGS) entry which is preliminary data.</text>
</comment>
<dbReference type="CDD" id="cd11658">
    <property type="entry name" value="SANT_DMAP1_like"/>
    <property type="match status" value="1"/>
</dbReference>
<name>A0A426YSF0_ENSVE</name>
<evidence type="ECO:0000256" key="6">
    <source>
        <dbReference type="SAM" id="MobiDB-lite"/>
    </source>
</evidence>
<feature type="region of interest" description="Disordered" evidence="6">
    <location>
        <begin position="1"/>
        <end position="35"/>
    </location>
</feature>
<dbReference type="GO" id="GO:0000122">
    <property type="term" value="P:negative regulation of transcription by RNA polymerase II"/>
    <property type="evidence" value="ECO:0007669"/>
    <property type="project" value="TreeGrafter"/>
</dbReference>
<dbReference type="GO" id="GO:0000812">
    <property type="term" value="C:Swr1 complex"/>
    <property type="evidence" value="ECO:0007669"/>
    <property type="project" value="TreeGrafter"/>
</dbReference>
<organism evidence="8 9">
    <name type="scientific">Ensete ventricosum</name>
    <name type="common">Abyssinian banana</name>
    <name type="synonym">Musa ensete</name>
    <dbReference type="NCBI Taxonomy" id="4639"/>
    <lineage>
        <taxon>Eukaryota</taxon>
        <taxon>Viridiplantae</taxon>
        <taxon>Streptophyta</taxon>
        <taxon>Embryophyta</taxon>
        <taxon>Tracheophyta</taxon>
        <taxon>Spermatophyta</taxon>
        <taxon>Magnoliopsida</taxon>
        <taxon>Liliopsida</taxon>
        <taxon>Zingiberales</taxon>
        <taxon>Musaceae</taxon>
        <taxon>Ensete</taxon>
    </lineage>
</organism>
<dbReference type="EMBL" id="AMZH03010497">
    <property type="protein sequence ID" value="RRT54639.1"/>
    <property type="molecule type" value="Genomic_DNA"/>
</dbReference>
<dbReference type="InterPro" id="IPR032563">
    <property type="entry name" value="DAMP1_SANT-like"/>
</dbReference>
<feature type="domain" description="DAMP1 SANT/Myb-like" evidence="7">
    <location>
        <begin position="67"/>
        <end position="111"/>
    </location>
</feature>
<dbReference type="Pfam" id="PF16282">
    <property type="entry name" value="SANT_DAMP1_like"/>
    <property type="match status" value="1"/>
</dbReference>
<evidence type="ECO:0000313" key="8">
    <source>
        <dbReference type="EMBL" id="RRT54639.1"/>
    </source>
</evidence>
<dbReference type="GO" id="GO:0006281">
    <property type="term" value="P:DNA repair"/>
    <property type="evidence" value="ECO:0007669"/>
    <property type="project" value="InterPro"/>
</dbReference>
<dbReference type="InterPro" id="IPR027109">
    <property type="entry name" value="Swc4/Dmap1"/>
</dbReference>
<dbReference type="GO" id="GO:0006338">
    <property type="term" value="P:chromatin remodeling"/>
    <property type="evidence" value="ECO:0007669"/>
    <property type="project" value="InterPro"/>
</dbReference>
<feature type="non-terminal residue" evidence="8">
    <location>
        <position position="200"/>
    </location>
</feature>
<dbReference type="Gene3D" id="1.10.10.60">
    <property type="entry name" value="Homeodomain-like"/>
    <property type="match status" value="1"/>
</dbReference>
<protein>
    <recommendedName>
        <fullName evidence="7">dAMP1 SANT/Myb-like domain-containing protein</fullName>
    </recommendedName>
</protein>
<evidence type="ECO:0000256" key="1">
    <source>
        <dbReference type="ARBA" id="ARBA00004123"/>
    </source>
</evidence>
<evidence type="ECO:0000259" key="7">
    <source>
        <dbReference type="Pfam" id="PF16282"/>
    </source>
</evidence>
<evidence type="ECO:0000313" key="9">
    <source>
        <dbReference type="Proteomes" id="UP000287651"/>
    </source>
</evidence>
<dbReference type="SUPFAM" id="SSF46689">
    <property type="entry name" value="Homeodomain-like"/>
    <property type="match status" value="1"/>
</dbReference>
<dbReference type="Proteomes" id="UP000287651">
    <property type="component" value="Unassembled WGS sequence"/>
</dbReference>
<comment type="subcellular location">
    <subcellularLocation>
        <location evidence="1">Nucleus</location>
    </subcellularLocation>
</comment>
<keyword evidence="2" id="KW-0156">Chromatin regulator</keyword>
<sequence>MDAKDILGLPKNPFPATQEKKPRPQKETQRKPDGVHREVYALTGGMAPLMPTIEVSHLKKRQNTETEKMWSKEETDQLFDFCERFDLRFIIIADRFPYPRTVEELKNRYYSGTSFFMHGYLEYGEENIVMNMKICDHLQSAEDVELPVNQIGNEGSEATAHAESVSLLNTNHLASSTVAPPTAECTSTPASLRMVDPIFS</sequence>
<evidence type="ECO:0000256" key="4">
    <source>
        <dbReference type="ARBA" id="ARBA00023163"/>
    </source>
</evidence>
<evidence type="ECO:0000256" key="2">
    <source>
        <dbReference type="ARBA" id="ARBA00022853"/>
    </source>
</evidence>
<dbReference type="GO" id="GO:0035267">
    <property type="term" value="C:NuA4 histone acetyltransferase complex"/>
    <property type="evidence" value="ECO:0007669"/>
    <property type="project" value="InterPro"/>
</dbReference>
<dbReference type="InterPro" id="IPR009057">
    <property type="entry name" value="Homeodomain-like_sf"/>
</dbReference>
<gene>
    <name evidence="8" type="ORF">B296_00049035</name>
</gene>
<evidence type="ECO:0000256" key="5">
    <source>
        <dbReference type="ARBA" id="ARBA00023242"/>
    </source>
</evidence>
<dbReference type="GO" id="GO:0003714">
    <property type="term" value="F:transcription corepressor activity"/>
    <property type="evidence" value="ECO:0007669"/>
    <property type="project" value="TreeGrafter"/>
</dbReference>
<reference evidence="8 9" key="1">
    <citation type="journal article" date="2014" name="Agronomy (Basel)">
        <title>A Draft Genome Sequence for Ensete ventricosum, the Drought-Tolerant Tree Against Hunger.</title>
        <authorList>
            <person name="Harrison J."/>
            <person name="Moore K.A."/>
            <person name="Paszkiewicz K."/>
            <person name="Jones T."/>
            <person name="Grant M."/>
            <person name="Ambacheew D."/>
            <person name="Muzemil S."/>
            <person name="Studholme D.J."/>
        </authorList>
    </citation>
    <scope>NUCLEOTIDE SEQUENCE [LARGE SCALE GENOMIC DNA]</scope>
</reference>
<dbReference type="PANTHER" id="PTHR12855:SF10">
    <property type="entry name" value="DNA METHYLTRANSFERASE 1-ASSOCIATED PROTEIN 1"/>
    <property type="match status" value="1"/>
</dbReference>
<keyword evidence="5" id="KW-0539">Nucleus</keyword>
<keyword evidence="3" id="KW-0805">Transcription regulation</keyword>
<proteinExistence type="predicted"/>
<dbReference type="AlphaFoldDB" id="A0A426YSF0"/>
<feature type="compositionally biased region" description="Basic and acidic residues" evidence="6">
    <location>
        <begin position="18"/>
        <end position="35"/>
    </location>
</feature>
<accession>A0A426YSF0</accession>